<accession>A0A6J7ECZ1</accession>
<protein>
    <submittedName>
        <fullName evidence="1">Unannotated protein</fullName>
    </submittedName>
</protein>
<gene>
    <name evidence="1" type="ORF">UFOPK3376_01304</name>
</gene>
<reference evidence="1" key="1">
    <citation type="submission" date="2020-05" db="EMBL/GenBank/DDBJ databases">
        <authorList>
            <person name="Chiriac C."/>
            <person name="Salcher M."/>
            <person name="Ghai R."/>
            <person name="Kavagutti S V."/>
        </authorList>
    </citation>
    <scope>NUCLEOTIDE SEQUENCE</scope>
</reference>
<name>A0A6J7ECZ1_9ZZZZ</name>
<sequence length="82" mass="8558">MDEPPEHEIVNGVPAGDVVEYDEEQTGATYPAPGTGSLFFRPDSLNVYAPTTAPYATLFASGVTTNAAWVTVSAAVALVVNE</sequence>
<organism evidence="1">
    <name type="scientific">freshwater metagenome</name>
    <dbReference type="NCBI Taxonomy" id="449393"/>
    <lineage>
        <taxon>unclassified sequences</taxon>
        <taxon>metagenomes</taxon>
        <taxon>ecological metagenomes</taxon>
    </lineage>
</organism>
<dbReference type="AlphaFoldDB" id="A0A6J7ECZ1"/>
<dbReference type="EMBL" id="CAFBLP010000027">
    <property type="protein sequence ID" value="CAB4878794.1"/>
    <property type="molecule type" value="Genomic_DNA"/>
</dbReference>
<proteinExistence type="predicted"/>
<evidence type="ECO:0000313" key="1">
    <source>
        <dbReference type="EMBL" id="CAB4878794.1"/>
    </source>
</evidence>